<dbReference type="Pfam" id="PF07494">
    <property type="entry name" value="Reg_prop"/>
    <property type="match status" value="1"/>
</dbReference>
<dbReference type="Pfam" id="PF07495">
    <property type="entry name" value="Y_Y_Y"/>
    <property type="match status" value="1"/>
</dbReference>
<keyword evidence="1" id="KW-0175">Coiled coil</keyword>
<dbReference type="InterPro" id="IPR000792">
    <property type="entry name" value="Tscrpt_reg_LuxR_C"/>
</dbReference>
<gene>
    <name evidence="4" type="ORF">MM213_02325</name>
</gene>
<dbReference type="SUPFAM" id="SSF82171">
    <property type="entry name" value="DPP6 N-terminal domain-like"/>
    <property type="match status" value="1"/>
</dbReference>
<dbReference type="SUPFAM" id="SSF46894">
    <property type="entry name" value="C-terminal effector domain of the bipartite response regulators"/>
    <property type="match status" value="1"/>
</dbReference>
<keyword evidence="2" id="KW-1133">Transmembrane helix</keyword>
<feature type="transmembrane region" description="Helical" evidence="2">
    <location>
        <begin position="751"/>
        <end position="770"/>
    </location>
</feature>
<dbReference type="Gene3D" id="2.130.10.10">
    <property type="entry name" value="YVTN repeat-like/Quinoprotein amine dehydrogenase"/>
    <property type="match status" value="2"/>
</dbReference>
<dbReference type="Gene3D" id="2.60.40.10">
    <property type="entry name" value="Immunoglobulins"/>
    <property type="match status" value="1"/>
</dbReference>
<organism evidence="4 5">
    <name type="scientific">Belliella alkalica</name>
    <dbReference type="NCBI Taxonomy" id="1730871"/>
    <lineage>
        <taxon>Bacteria</taxon>
        <taxon>Pseudomonadati</taxon>
        <taxon>Bacteroidota</taxon>
        <taxon>Cytophagia</taxon>
        <taxon>Cytophagales</taxon>
        <taxon>Cyclobacteriaceae</taxon>
        <taxon>Belliella</taxon>
    </lineage>
</organism>
<keyword evidence="2" id="KW-0472">Membrane</keyword>
<sequence>MLKFKIHFLFTTTLLVFLTLQLKGQGLPFTELYSKSDYNGGIQNWDFTESSSGLMYVANSGGLLEYDGENWSVFPMPNKTIVRTACVDQDEKIWVGAQREFGYYKADESGELIYTSLVEKLINIDPDISEIWNLTNYKGAIYFRTSNYIYKLENNELNFWKASGRFMYLKSIDNQIFTYDTGRGLLHFDNKEERLLAQIPEKSGLMMGLIKFKNDILIATEKGDLYLFADKKLTQFRTNQEIFLEKNRISAIQPLSENKFALATYQGGVLIFNENGELIQRIDKQSGLQSNNIYSLYTDKKGNLLAGTNAGIEYLMVNNPYSFSYPDGQLEGGGYKILKKGDIFFFATSNGLYALNEDEIYPQNSYRLIENTKGQTYDIVEVEGKIMLGHHEGAKILNQSKYTYAENFASFRGAWTFVEFSENGSFLIAGSYDGLHLFEKQNDKWIYIKQYADFNESCRILVREDKNTLWMAHPYKGFFRLTFSNNYQDLDYQYFGKETEIITENFNYILTFGNKILFSTAKGLFEFDPIEKRFKEYTALNSYFEKKGRFSSLVEGKSGEIWYVKENEIGVLEPIENRGGKIYQKRILNFLRGKIISGFDFIYPLDSNITAFGTEKGFVYFNKNKLNNSIPNTLIRSVTILAFNDSTTNNKKIGDHYIPKEVKLDAKQNDIKFEFAVIQFSNQDPKEYSWLLEGYDQNWSEWQSKSNKEYSNLKPGNYTFKIRGRLSSKPNEFSEDQYSFTISPPWYRSNFAYFIYTILIFSVIAIIIILPRKKYHKEKEHLEFQYRKKEEINQKNVELAQNELNRLKQEKLQSELDFKNKELASNTLHLLHKGEILEKIKSDIHSIIEVSEEQEKNRLLKKLHRLIDQEGKLDEDWDNFTQHFDQVNGDFLKRLRDTFPNITTKDQKLCAFLKMNLTSKEIAQLLNISVRGVEVSRYRLRKKLELEQETNLTEFLMDF</sequence>
<accession>A0ABS9V7B0</accession>
<comment type="caution">
    <text evidence="4">The sequence shown here is derived from an EMBL/GenBank/DDBJ whole genome shotgun (WGS) entry which is preliminary data.</text>
</comment>
<dbReference type="InterPro" id="IPR011110">
    <property type="entry name" value="Reg_prop"/>
</dbReference>
<protein>
    <recommendedName>
        <fullName evidence="3">HTH luxR-type domain-containing protein</fullName>
    </recommendedName>
</protein>
<keyword evidence="2" id="KW-0812">Transmembrane</keyword>
<name>A0ABS9V7B0_9BACT</name>
<dbReference type="InterPro" id="IPR036388">
    <property type="entry name" value="WH-like_DNA-bd_sf"/>
</dbReference>
<reference evidence="4" key="1">
    <citation type="submission" date="2022-03" db="EMBL/GenBank/DDBJ databases">
        <title>De novo assembled genomes of Belliella spp. (Cyclobacteriaceae) strains.</title>
        <authorList>
            <person name="Szabo A."/>
            <person name="Korponai K."/>
            <person name="Felfoldi T."/>
        </authorList>
    </citation>
    <scope>NUCLEOTIDE SEQUENCE</scope>
    <source>
        <strain evidence="4">DSM 111903</strain>
    </source>
</reference>
<dbReference type="InterPro" id="IPR016032">
    <property type="entry name" value="Sig_transdc_resp-reg_C-effctor"/>
</dbReference>
<dbReference type="RefSeq" id="WP_241409819.1">
    <property type="nucleotide sequence ID" value="NZ_JAKZGO010000002.1"/>
</dbReference>
<dbReference type="InterPro" id="IPR015943">
    <property type="entry name" value="WD40/YVTN_repeat-like_dom_sf"/>
</dbReference>
<dbReference type="Proteomes" id="UP001165430">
    <property type="component" value="Unassembled WGS sequence"/>
</dbReference>
<dbReference type="InterPro" id="IPR013783">
    <property type="entry name" value="Ig-like_fold"/>
</dbReference>
<dbReference type="Gene3D" id="1.10.10.10">
    <property type="entry name" value="Winged helix-like DNA-binding domain superfamily/Winged helix DNA-binding domain"/>
    <property type="match status" value="1"/>
</dbReference>
<evidence type="ECO:0000259" key="3">
    <source>
        <dbReference type="SMART" id="SM00421"/>
    </source>
</evidence>
<keyword evidence="5" id="KW-1185">Reference proteome</keyword>
<evidence type="ECO:0000313" key="5">
    <source>
        <dbReference type="Proteomes" id="UP001165430"/>
    </source>
</evidence>
<feature type="domain" description="HTH luxR-type" evidence="3">
    <location>
        <begin position="899"/>
        <end position="956"/>
    </location>
</feature>
<dbReference type="SUPFAM" id="SSF50998">
    <property type="entry name" value="Quinoprotein alcohol dehydrogenase-like"/>
    <property type="match status" value="1"/>
</dbReference>
<evidence type="ECO:0000256" key="1">
    <source>
        <dbReference type="SAM" id="Coils"/>
    </source>
</evidence>
<dbReference type="SMART" id="SM00421">
    <property type="entry name" value="HTH_LUXR"/>
    <property type="match status" value="1"/>
</dbReference>
<feature type="coiled-coil region" evidence="1">
    <location>
        <begin position="782"/>
        <end position="817"/>
    </location>
</feature>
<evidence type="ECO:0000256" key="2">
    <source>
        <dbReference type="SAM" id="Phobius"/>
    </source>
</evidence>
<evidence type="ECO:0000313" key="4">
    <source>
        <dbReference type="EMBL" id="MCH7412306.1"/>
    </source>
</evidence>
<dbReference type="EMBL" id="JAKZGO010000002">
    <property type="protein sequence ID" value="MCH7412306.1"/>
    <property type="molecule type" value="Genomic_DNA"/>
</dbReference>
<dbReference type="InterPro" id="IPR011047">
    <property type="entry name" value="Quinoprotein_ADH-like_sf"/>
</dbReference>
<dbReference type="InterPro" id="IPR011123">
    <property type="entry name" value="Y_Y_Y"/>
</dbReference>
<proteinExistence type="predicted"/>